<gene>
    <name evidence="2" type="ORF">AAJ76_4230001167</name>
</gene>
<comment type="caution">
    <text evidence="2">The sequence shown here is derived from an EMBL/GenBank/DDBJ whole genome shotgun (WGS) entry which is preliminary data.</text>
</comment>
<proteinExistence type="predicted"/>
<accession>A0A0F9W9B4</accession>
<dbReference type="VEuPathDB" id="MicrosporidiaDB:NCER_102621"/>
<feature type="domain" description="ISXO2-like transposase" evidence="1">
    <location>
        <begin position="40"/>
        <end position="151"/>
    </location>
</feature>
<dbReference type="RefSeq" id="XP_024329327.1">
    <property type="nucleotide sequence ID" value="XM_024475621.1"/>
</dbReference>
<dbReference type="SMART" id="SM01126">
    <property type="entry name" value="DDE_Tnp_IS1595"/>
    <property type="match status" value="1"/>
</dbReference>
<dbReference type="PANTHER" id="PTHR47163">
    <property type="entry name" value="DDE_TNP_IS1595 DOMAIN-CONTAINING PROTEIN"/>
    <property type="match status" value="1"/>
</dbReference>
<dbReference type="VEuPathDB" id="MicrosporidiaDB:AAJ76_4230001167"/>
<dbReference type="AlphaFoldDB" id="A0A0F9W9B4"/>
<dbReference type="PANTHER" id="PTHR47163:SF2">
    <property type="entry name" value="SI:DKEY-17M8.2"/>
    <property type="match status" value="1"/>
</dbReference>
<dbReference type="Pfam" id="PF12762">
    <property type="entry name" value="DDE_Tnp_IS1595"/>
    <property type="match status" value="1"/>
</dbReference>
<evidence type="ECO:0000259" key="1">
    <source>
        <dbReference type="SMART" id="SM01126"/>
    </source>
</evidence>
<reference evidence="2 3" key="1">
    <citation type="journal article" date="2015" name="Environ. Microbiol.">
        <title>Genome analyses suggest the presence of polyploidy and recent human-driven expansions in eight global populations of the honeybee pathogen Nosema ceranae.</title>
        <authorList>
            <person name="Pelin A."/>
            <person name="Selman M."/>
            <person name="Aris-Brosou S."/>
            <person name="Farinelli L."/>
            <person name="Corradi N."/>
        </authorList>
    </citation>
    <scope>NUCLEOTIDE SEQUENCE [LARGE SCALE GENOMIC DNA]</scope>
    <source>
        <strain evidence="2 3">PA08 1199</strain>
    </source>
</reference>
<dbReference type="GeneID" id="36320568"/>
<organism evidence="2 3">
    <name type="scientific">Vairimorpha ceranae</name>
    <dbReference type="NCBI Taxonomy" id="40302"/>
    <lineage>
        <taxon>Eukaryota</taxon>
        <taxon>Fungi</taxon>
        <taxon>Fungi incertae sedis</taxon>
        <taxon>Microsporidia</taxon>
        <taxon>Nosematidae</taxon>
        <taxon>Vairimorpha</taxon>
    </lineage>
</organism>
<dbReference type="OrthoDB" id="6052740at2759"/>
<name>A0A0F9W9B4_9MICR</name>
<dbReference type="InterPro" id="IPR024445">
    <property type="entry name" value="Tnp_ISXO2-like"/>
</dbReference>
<dbReference type="InterPro" id="IPR053164">
    <property type="entry name" value="IS1016-like_transposase"/>
</dbReference>
<dbReference type="EMBL" id="JPQZ01000421">
    <property type="protein sequence ID" value="KKO73585.1"/>
    <property type="molecule type" value="Genomic_DNA"/>
</dbReference>
<protein>
    <submittedName>
        <fullName evidence="2">Putative transposase-like protein</fullName>
    </submittedName>
</protein>
<keyword evidence="3" id="KW-1185">Reference proteome</keyword>
<dbReference type="Proteomes" id="UP000034350">
    <property type="component" value="Unassembled WGS sequence"/>
</dbReference>
<evidence type="ECO:0000313" key="2">
    <source>
        <dbReference type="EMBL" id="KKO73585.1"/>
    </source>
</evidence>
<sequence>GASLSLLVRIFNVHRLTVSVLCSKLRDLGIFYRYLNKFTKLGGEDSIVEVDESKFGERKYYKGHRVGGVWVVGVVERLSRKISLANVNKRGCSTLILFFKKYICRQSIIFSDCWKSYVEQANFFKEHRTVKYSKQFINKQTTTHTNTIEVN</sequence>
<feature type="non-terminal residue" evidence="2">
    <location>
        <position position="1"/>
    </location>
</feature>
<evidence type="ECO:0000313" key="3">
    <source>
        <dbReference type="Proteomes" id="UP000034350"/>
    </source>
</evidence>